<dbReference type="Pfam" id="PF03564">
    <property type="entry name" value="DUF1759"/>
    <property type="match status" value="1"/>
</dbReference>
<evidence type="ECO:0000313" key="1">
    <source>
        <dbReference type="EMBL" id="KFM73662.1"/>
    </source>
</evidence>
<dbReference type="OrthoDB" id="7444419at2759"/>
<reference evidence="1 2" key="1">
    <citation type="submission" date="2013-11" db="EMBL/GenBank/DDBJ databases">
        <title>Genome sequencing of Stegodyphus mimosarum.</title>
        <authorList>
            <person name="Bechsgaard J."/>
        </authorList>
    </citation>
    <scope>NUCLEOTIDE SEQUENCE [LARGE SCALE GENOMIC DNA]</scope>
</reference>
<dbReference type="InterPro" id="IPR005312">
    <property type="entry name" value="DUF1759"/>
</dbReference>
<sequence length="302" mass="35095">MKSKASLKGKITRFEKFMETANNDVDLVELKVKLKNIQALQKKVDELRSAYYAQSDIKDDDLPIIDDDLNHCDDRLEKLEVSIEILINSYNKLKSAKAVNVTESNLNENFQIKTKIPPLVLPEFSGKYEEFSSFKTQFDDLITNNVHLSHSQKLYYLRSCLTNDAKPLASNFDNFESLYNALKSRYDNERLSVDIHVQNILNFEKIQYENAKDIRSITDCIQKNLRALKVLKYEQNKLCDVFLINILLQKLDKESRKNFELSHKSKVVLTLEEFIKFLEQRESVLLSINKNIATGTLISAWK</sequence>
<accession>A0A087U8H3</accession>
<dbReference type="Proteomes" id="UP000054359">
    <property type="component" value="Unassembled WGS sequence"/>
</dbReference>
<evidence type="ECO:0000313" key="2">
    <source>
        <dbReference type="Proteomes" id="UP000054359"/>
    </source>
</evidence>
<organism evidence="1 2">
    <name type="scientific">Stegodyphus mimosarum</name>
    <name type="common">African social velvet spider</name>
    <dbReference type="NCBI Taxonomy" id="407821"/>
    <lineage>
        <taxon>Eukaryota</taxon>
        <taxon>Metazoa</taxon>
        <taxon>Ecdysozoa</taxon>
        <taxon>Arthropoda</taxon>
        <taxon>Chelicerata</taxon>
        <taxon>Arachnida</taxon>
        <taxon>Araneae</taxon>
        <taxon>Araneomorphae</taxon>
        <taxon>Entelegynae</taxon>
        <taxon>Eresoidea</taxon>
        <taxon>Eresidae</taxon>
        <taxon>Stegodyphus</taxon>
    </lineage>
</organism>
<dbReference type="EMBL" id="KK118711">
    <property type="protein sequence ID" value="KFM73662.1"/>
    <property type="molecule type" value="Genomic_DNA"/>
</dbReference>
<keyword evidence="2" id="KW-1185">Reference proteome</keyword>
<dbReference type="OMA" id="HETWISF"/>
<name>A0A087U8H3_STEMI</name>
<feature type="non-terminal residue" evidence="1">
    <location>
        <position position="302"/>
    </location>
</feature>
<protein>
    <submittedName>
        <fullName evidence="1">Uncharacterized protein</fullName>
    </submittedName>
</protein>
<proteinExistence type="predicted"/>
<gene>
    <name evidence="1" type="ORF">X975_18158</name>
</gene>
<dbReference type="AlphaFoldDB" id="A0A087U8H3"/>